<organism evidence="2">
    <name type="scientific">Triatoma brasiliensis</name>
    <name type="common">Blood-sucking bug</name>
    <dbReference type="NCBI Taxonomy" id="65344"/>
    <lineage>
        <taxon>Eukaryota</taxon>
        <taxon>Metazoa</taxon>
        <taxon>Ecdysozoa</taxon>
        <taxon>Arthropoda</taxon>
        <taxon>Hexapoda</taxon>
        <taxon>Insecta</taxon>
        <taxon>Pterygota</taxon>
        <taxon>Neoptera</taxon>
        <taxon>Paraneoptera</taxon>
        <taxon>Hemiptera</taxon>
        <taxon>Heteroptera</taxon>
        <taxon>Panheteroptera</taxon>
        <taxon>Cimicomorpha</taxon>
        <taxon>Reduviidae</taxon>
        <taxon>Triatominae</taxon>
        <taxon>Triatoma</taxon>
    </lineage>
</organism>
<evidence type="ECO:0000256" key="1">
    <source>
        <dbReference type="SAM" id="SignalP"/>
    </source>
</evidence>
<dbReference type="Pfam" id="PF03392">
    <property type="entry name" value="OS-D"/>
    <property type="match status" value="1"/>
</dbReference>
<feature type="chain" id="PRO_5007906086" evidence="1">
    <location>
        <begin position="19"/>
        <end position="136"/>
    </location>
</feature>
<dbReference type="Gene3D" id="1.10.2080.10">
    <property type="entry name" value="Insect odorant-binding protein A10/Ejaculatory bulb-specific protein 3"/>
    <property type="match status" value="1"/>
</dbReference>
<sequence length="136" mass="16027">MYAKLWIILAITVYICHAAKQSKVTYTDKYDKIDVDAILHNERVLKRYIDCLMDRARCTPDGAELKKYIPEALETECAKCTEAQKRFAGKVMSFLLQNKRNYWNELLGKYDPNGKFRKKYEEAALQDEDYSSFYNE</sequence>
<gene>
    <name evidence="2" type="primary">TbraCSP6</name>
</gene>
<dbReference type="InterPro" id="IPR005055">
    <property type="entry name" value="A10/PebIII"/>
</dbReference>
<feature type="signal peptide" evidence="1">
    <location>
        <begin position="1"/>
        <end position="18"/>
    </location>
</feature>
<dbReference type="AlphaFoldDB" id="A0A171EBK0"/>
<keyword evidence="1" id="KW-0732">Signal</keyword>
<protein>
    <submittedName>
        <fullName evidence="2">Putative chemosensory protein</fullName>
    </submittedName>
</protein>
<dbReference type="PANTHER" id="PTHR11257">
    <property type="entry name" value="CHEMOSENSORY PROTEIN-RELATED"/>
    <property type="match status" value="1"/>
</dbReference>
<dbReference type="InterPro" id="IPR036682">
    <property type="entry name" value="OS_D_A10/PebIII_sf"/>
</dbReference>
<proteinExistence type="evidence at transcript level"/>
<dbReference type="SUPFAM" id="SSF100910">
    <property type="entry name" value="Chemosensory protein Csp2"/>
    <property type="match status" value="1"/>
</dbReference>
<dbReference type="EMBL" id="LT555321">
    <property type="protein sequence ID" value="SAJ59006.1"/>
    <property type="molecule type" value="mRNA"/>
</dbReference>
<dbReference type="PANTHER" id="PTHR11257:SF12">
    <property type="entry name" value="EJACULATORY BULB-SPECIFIC PROTEIN 3-RELATED"/>
    <property type="match status" value="1"/>
</dbReference>
<name>A0A171EBK0_TRIBS</name>
<accession>A0A171EBK0</accession>
<reference evidence="2" key="1">
    <citation type="submission" date="2016-03" db="EMBL/GenBank/DDBJ databases">
        <title>Under expression of chemosensory genes in domiciliary bugs of the Chagas disease vector Triatoma brasiliensis.</title>
        <authorList>
            <person name="Marchant A."/>
            <person name="Mougel F."/>
            <person name="Jacquin-Joly E."/>
            <person name="Costa J."/>
            <person name="Almeida C.E."/>
            <person name="Harry M."/>
        </authorList>
    </citation>
    <scope>NUCLEOTIDE SEQUENCE</scope>
    <source>
        <tissue evidence="2">Head antenna rostrum</tissue>
    </source>
</reference>
<evidence type="ECO:0000313" key="2">
    <source>
        <dbReference type="EMBL" id="SAJ59006.1"/>
    </source>
</evidence>